<keyword evidence="3" id="KW-0804">Transcription</keyword>
<dbReference type="PANTHER" id="PTHR12694:SF8">
    <property type="entry name" value="TRANSCRIPTION INITIATION FACTOR IIA SUBUNIT 1"/>
    <property type="match status" value="1"/>
</dbReference>
<protein>
    <submittedName>
        <fullName evidence="5">Uncharacterized protein</fullName>
    </submittedName>
</protein>
<keyword evidence="4" id="KW-0539">Nucleus</keyword>
<dbReference type="EMBL" id="JADCNL010000007">
    <property type="protein sequence ID" value="KAG0473686.1"/>
    <property type="molecule type" value="Genomic_DNA"/>
</dbReference>
<dbReference type="GO" id="GO:0005672">
    <property type="term" value="C:transcription factor TFIIA complex"/>
    <property type="evidence" value="ECO:0007669"/>
    <property type="project" value="InterPro"/>
</dbReference>
<name>A0A835QMJ4_VANPL</name>
<sequence length="115" mass="12989">MASSVSSVYLHVIEDVISKVRDEFVASNVGEDVLGELQAIWEAKMIHCGFISPNMERPFLQAAWSHHTGAPMILMCRPWRSMRLRRPRCSSSDSFANPGATDSYSNSIARNRRYV</sequence>
<gene>
    <name evidence="5" type="ORF">HPP92_015543</name>
</gene>
<dbReference type="SUPFAM" id="SSF47396">
    <property type="entry name" value="Transcription factor IIA (TFIIA), alpha-helical domain"/>
    <property type="match status" value="1"/>
</dbReference>
<evidence type="ECO:0000256" key="4">
    <source>
        <dbReference type="ARBA" id="ARBA00023242"/>
    </source>
</evidence>
<dbReference type="AlphaFoldDB" id="A0A835QMJ4"/>
<comment type="caution">
    <text evidence="5">The sequence shown here is derived from an EMBL/GenBank/DDBJ whole genome shotgun (WGS) entry which is preliminary data.</text>
</comment>
<dbReference type="Proteomes" id="UP000636800">
    <property type="component" value="Chromosome 7"/>
</dbReference>
<dbReference type="GO" id="GO:0006367">
    <property type="term" value="P:transcription initiation at RNA polymerase II promoter"/>
    <property type="evidence" value="ECO:0007669"/>
    <property type="project" value="InterPro"/>
</dbReference>
<proteinExistence type="inferred from homology"/>
<dbReference type="PANTHER" id="PTHR12694">
    <property type="entry name" value="TRANSCRIPTION INITIATION FACTOR IIA SUBUNIT 1"/>
    <property type="match status" value="1"/>
</dbReference>
<evidence type="ECO:0000256" key="3">
    <source>
        <dbReference type="ARBA" id="ARBA00023163"/>
    </source>
</evidence>
<keyword evidence="6" id="KW-1185">Reference proteome</keyword>
<dbReference type="InterPro" id="IPR004855">
    <property type="entry name" value="TFIIA_asu/bsu"/>
</dbReference>
<comment type="similarity">
    <text evidence="2">Belongs to the TFIIA subunit 1 family.</text>
</comment>
<accession>A0A835QMJ4</accession>
<evidence type="ECO:0000313" key="6">
    <source>
        <dbReference type="Proteomes" id="UP000636800"/>
    </source>
</evidence>
<dbReference type="FunFam" id="1.10.287.100:FF:000001">
    <property type="entry name" value="Transcription initiation factor IIA subunit"/>
    <property type="match status" value="1"/>
</dbReference>
<organism evidence="5 6">
    <name type="scientific">Vanilla planifolia</name>
    <name type="common">Vanilla</name>
    <dbReference type="NCBI Taxonomy" id="51239"/>
    <lineage>
        <taxon>Eukaryota</taxon>
        <taxon>Viridiplantae</taxon>
        <taxon>Streptophyta</taxon>
        <taxon>Embryophyta</taxon>
        <taxon>Tracheophyta</taxon>
        <taxon>Spermatophyta</taxon>
        <taxon>Magnoliopsida</taxon>
        <taxon>Liliopsida</taxon>
        <taxon>Asparagales</taxon>
        <taxon>Orchidaceae</taxon>
        <taxon>Vanilloideae</taxon>
        <taxon>Vanilleae</taxon>
        <taxon>Vanilla</taxon>
    </lineage>
</organism>
<evidence type="ECO:0000256" key="1">
    <source>
        <dbReference type="ARBA" id="ARBA00004123"/>
    </source>
</evidence>
<dbReference type="OrthoDB" id="742600at2759"/>
<dbReference type="Gene3D" id="1.10.287.100">
    <property type="match status" value="1"/>
</dbReference>
<comment type="subcellular location">
    <subcellularLocation>
        <location evidence="1">Nucleus</location>
    </subcellularLocation>
</comment>
<evidence type="ECO:0000313" key="5">
    <source>
        <dbReference type="EMBL" id="KAG0473686.1"/>
    </source>
</evidence>
<dbReference type="Pfam" id="PF03153">
    <property type="entry name" value="TFIIA"/>
    <property type="match status" value="1"/>
</dbReference>
<reference evidence="5 6" key="1">
    <citation type="journal article" date="2020" name="Nat. Food">
        <title>A phased Vanilla planifolia genome enables genetic improvement of flavour and production.</title>
        <authorList>
            <person name="Hasing T."/>
            <person name="Tang H."/>
            <person name="Brym M."/>
            <person name="Khazi F."/>
            <person name="Huang T."/>
            <person name="Chambers A.H."/>
        </authorList>
    </citation>
    <scope>NUCLEOTIDE SEQUENCE [LARGE SCALE GENOMIC DNA]</scope>
    <source>
        <tissue evidence="5">Leaf</tissue>
    </source>
</reference>
<evidence type="ECO:0000256" key="2">
    <source>
        <dbReference type="ARBA" id="ARBA00010059"/>
    </source>
</evidence>